<feature type="domain" description="GST N-terminal" evidence="1">
    <location>
        <begin position="4"/>
        <end position="84"/>
    </location>
</feature>
<keyword evidence="3" id="KW-1185">Reference proteome</keyword>
<dbReference type="SFLD" id="SFLDS00019">
    <property type="entry name" value="Glutathione_Transferase_(cytos"/>
    <property type="match status" value="1"/>
</dbReference>
<dbReference type="InterPro" id="IPR040079">
    <property type="entry name" value="Glutathione_S-Trfase"/>
</dbReference>
<dbReference type="CDD" id="cd03194">
    <property type="entry name" value="GST_C_3"/>
    <property type="match status" value="1"/>
</dbReference>
<dbReference type="Gene3D" id="1.20.1050.10">
    <property type="match status" value="1"/>
</dbReference>
<dbReference type="CDD" id="cd03043">
    <property type="entry name" value="GST_N_1"/>
    <property type="match status" value="1"/>
</dbReference>
<evidence type="ECO:0000259" key="1">
    <source>
        <dbReference type="PROSITE" id="PS50404"/>
    </source>
</evidence>
<name>A0ABS3CUC3_9ALTE</name>
<dbReference type="InterPro" id="IPR036282">
    <property type="entry name" value="Glutathione-S-Trfase_C_sf"/>
</dbReference>
<dbReference type="RefSeq" id="WP_206594552.1">
    <property type="nucleotide sequence ID" value="NZ_JAFKCS010000011.1"/>
</dbReference>
<proteinExistence type="predicted"/>
<dbReference type="Pfam" id="PF13410">
    <property type="entry name" value="GST_C_2"/>
    <property type="match status" value="1"/>
</dbReference>
<dbReference type="EMBL" id="JAFKCS010000011">
    <property type="protein sequence ID" value="MBN7820722.1"/>
    <property type="molecule type" value="Genomic_DNA"/>
</dbReference>
<organism evidence="2 3">
    <name type="scientific">Bowmanella yangjiangensis</name>
    <dbReference type="NCBI Taxonomy" id="2811230"/>
    <lineage>
        <taxon>Bacteria</taxon>
        <taxon>Pseudomonadati</taxon>
        <taxon>Pseudomonadota</taxon>
        <taxon>Gammaproteobacteria</taxon>
        <taxon>Alteromonadales</taxon>
        <taxon>Alteromonadaceae</taxon>
        <taxon>Bowmanella</taxon>
    </lineage>
</organism>
<evidence type="ECO:0000313" key="3">
    <source>
        <dbReference type="Proteomes" id="UP000663992"/>
    </source>
</evidence>
<dbReference type="PANTHER" id="PTHR42673">
    <property type="entry name" value="MALEYLACETOACETATE ISOMERASE"/>
    <property type="match status" value="1"/>
</dbReference>
<dbReference type="InterPro" id="IPR004045">
    <property type="entry name" value="Glutathione_S-Trfase_N"/>
</dbReference>
<sequence length="216" mass="25239">MANLTLVIGNKNYSSWSLRPWLLMRMHDIAFDEVQVPLYQAHSKQDLLARSPAGLVPILYHQDLVVWDSLAIMEYLAELFPAIHAWPQDQKARARARSLSAEMHSGFSTLRQQMPMNCRRQHVHIDITSHLEQDITRIQDIWENCLHDQPGPFLFGEFGIVDAMFAPVVTRFKTYGVTLRNARLRRYQEQVLSLHPLRQWYEDAKQESEVITESER</sequence>
<dbReference type="SUPFAM" id="SSF52833">
    <property type="entry name" value="Thioredoxin-like"/>
    <property type="match status" value="1"/>
</dbReference>
<reference evidence="2 3" key="1">
    <citation type="submission" date="2021-03" db="EMBL/GenBank/DDBJ databases">
        <title>novel species isolated from a fishpond in China.</title>
        <authorList>
            <person name="Lu H."/>
            <person name="Cai Z."/>
        </authorList>
    </citation>
    <scope>NUCLEOTIDE SEQUENCE [LARGE SCALE GENOMIC DNA]</scope>
    <source>
        <strain evidence="2 3">Y57</strain>
    </source>
</reference>
<evidence type="ECO:0000313" key="2">
    <source>
        <dbReference type="EMBL" id="MBN7820722.1"/>
    </source>
</evidence>
<dbReference type="PROSITE" id="PS50404">
    <property type="entry name" value="GST_NTER"/>
    <property type="match status" value="1"/>
</dbReference>
<protein>
    <submittedName>
        <fullName evidence="2">Glutathione S-transferase family protein</fullName>
    </submittedName>
</protein>
<comment type="caution">
    <text evidence="2">The sequence shown here is derived from an EMBL/GenBank/DDBJ whole genome shotgun (WGS) entry which is preliminary data.</text>
</comment>
<dbReference type="Pfam" id="PF13409">
    <property type="entry name" value="GST_N_2"/>
    <property type="match status" value="1"/>
</dbReference>
<dbReference type="Gene3D" id="3.40.30.10">
    <property type="entry name" value="Glutaredoxin"/>
    <property type="match status" value="1"/>
</dbReference>
<dbReference type="PANTHER" id="PTHR42673:SF4">
    <property type="entry name" value="MALEYLACETOACETATE ISOMERASE"/>
    <property type="match status" value="1"/>
</dbReference>
<accession>A0ABS3CUC3</accession>
<dbReference type="InterPro" id="IPR036249">
    <property type="entry name" value="Thioredoxin-like_sf"/>
</dbReference>
<dbReference type="Proteomes" id="UP000663992">
    <property type="component" value="Unassembled WGS sequence"/>
</dbReference>
<dbReference type="SUPFAM" id="SSF47616">
    <property type="entry name" value="GST C-terminal domain-like"/>
    <property type="match status" value="1"/>
</dbReference>
<gene>
    <name evidence="2" type="ORF">J0A65_12655</name>
</gene>